<proteinExistence type="inferred from homology"/>
<dbReference type="EMBL" id="JBJQND010000007">
    <property type="protein sequence ID" value="KAL3872493.1"/>
    <property type="molecule type" value="Genomic_DNA"/>
</dbReference>
<dbReference type="PANTHER" id="PTHR18843:SF7">
    <property type="entry name" value="LAMINA-ASSOCIATED POLYPEPTIDE 1B ISOFORM 1-RELATED"/>
    <property type="match status" value="1"/>
</dbReference>
<dbReference type="InterPro" id="IPR008662">
    <property type="entry name" value="TOIP1/2"/>
</dbReference>
<dbReference type="EMBL" id="JBJQND010000007">
    <property type="protein sequence ID" value="KAL3872492.1"/>
    <property type="molecule type" value="Genomic_DNA"/>
</dbReference>
<name>A0ABD3WEY4_SINWO</name>
<feature type="transmembrane region" description="Helical" evidence="11">
    <location>
        <begin position="131"/>
        <end position="152"/>
    </location>
</feature>
<evidence type="ECO:0000256" key="4">
    <source>
        <dbReference type="ARBA" id="ARBA00022692"/>
    </source>
</evidence>
<evidence type="ECO:0000256" key="9">
    <source>
        <dbReference type="ARBA" id="ARBA00037847"/>
    </source>
</evidence>
<dbReference type="Pfam" id="PF05609">
    <property type="entry name" value="LAP1_C"/>
    <property type="match status" value="1"/>
</dbReference>
<sequence length="364" mass="40732">MDKKILKRRTIRSEAASDSSDEDKGNKPVTRSQDSKKTPSQKKRGYKGKHQSPAEKKSEDLEFYETHSEEEDEVDSSKGERSGSPSATESLRGTPELSPGKKVKSKHSARLRDVVDNRQPPADTHKSGNGCIYFIIMFIAVAVAVAFFSQLIHTGHQTDLQQKMDNISVFKTKVEEMKKIFPSQIDKFWKTISSSMKRILSQPDPASPAVILLWVPKGFSVTASKFVKYFGKSVNSVYNIHSSNFIIDARELDKSSPAQEKLDLDQNLQQVLSQSRVVVVNHIEEITPLAVLLLHAYCDGDNAPYKNVSILLVLHSPDTDLSSKDVDRQLQQIWSGKIDKDEIPALISRVANNVAIIKNERDAN</sequence>
<protein>
    <recommendedName>
        <fullName evidence="12">Torsin-1A-interacting protein 1/2 AAA+ activator domain-containing protein</fullName>
    </recommendedName>
</protein>
<comment type="subcellular location">
    <subcellularLocation>
        <location evidence="9">Endomembrane system</location>
        <topology evidence="9">Single-pass membrane protein</topology>
    </subcellularLocation>
    <subcellularLocation>
        <location evidence="1">Nucleus envelope</location>
    </subcellularLocation>
</comment>
<keyword evidence="3" id="KW-0597">Phosphoprotein</keyword>
<dbReference type="PANTHER" id="PTHR18843">
    <property type="entry name" value="TORSIN-1A-INTERACTING PROTEIN"/>
    <property type="match status" value="1"/>
</dbReference>
<evidence type="ECO:0000256" key="1">
    <source>
        <dbReference type="ARBA" id="ARBA00004259"/>
    </source>
</evidence>
<dbReference type="Proteomes" id="UP001634394">
    <property type="component" value="Unassembled WGS sequence"/>
</dbReference>
<evidence type="ECO:0000256" key="7">
    <source>
        <dbReference type="ARBA" id="ARBA00023180"/>
    </source>
</evidence>
<evidence type="ECO:0000313" key="13">
    <source>
        <dbReference type="EMBL" id="KAL3872492.1"/>
    </source>
</evidence>
<evidence type="ECO:0000256" key="6">
    <source>
        <dbReference type="ARBA" id="ARBA00023136"/>
    </source>
</evidence>
<feature type="region of interest" description="Disordered" evidence="10">
    <location>
        <begin position="1"/>
        <end position="124"/>
    </location>
</feature>
<dbReference type="Gene3D" id="3.40.50.12190">
    <property type="match status" value="1"/>
</dbReference>
<feature type="domain" description="Torsin-1A-interacting protein 1/2 AAA+ activator" evidence="12">
    <location>
        <begin position="163"/>
        <end position="333"/>
    </location>
</feature>
<feature type="compositionally biased region" description="Basic residues" evidence="10">
    <location>
        <begin position="1"/>
        <end position="10"/>
    </location>
</feature>
<dbReference type="InterPro" id="IPR046753">
    <property type="entry name" value="TOIP1/2_C"/>
</dbReference>
<feature type="compositionally biased region" description="Basic and acidic residues" evidence="10">
    <location>
        <begin position="52"/>
        <end position="67"/>
    </location>
</feature>
<dbReference type="InterPro" id="IPR038599">
    <property type="entry name" value="LAP1C-like_C_sf"/>
</dbReference>
<evidence type="ECO:0000256" key="10">
    <source>
        <dbReference type="SAM" id="MobiDB-lite"/>
    </source>
</evidence>
<comment type="caution">
    <text evidence="13">The sequence shown here is derived from an EMBL/GenBank/DDBJ whole genome shotgun (WGS) entry which is preliminary data.</text>
</comment>
<keyword evidence="5 11" id="KW-1133">Transmembrane helix</keyword>
<gene>
    <name evidence="13" type="ORF">ACJMK2_040413</name>
</gene>
<evidence type="ECO:0000256" key="11">
    <source>
        <dbReference type="SAM" id="Phobius"/>
    </source>
</evidence>
<dbReference type="GO" id="GO:0005635">
    <property type="term" value="C:nuclear envelope"/>
    <property type="evidence" value="ECO:0007669"/>
    <property type="project" value="UniProtKB-SubCell"/>
</dbReference>
<keyword evidence="14" id="KW-1185">Reference proteome</keyword>
<dbReference type="AlphaFoldDB" id="A0ABD3WEY4"/>
<keyword evidence="7" id="KW-0325">Glycoprotein</keyword>
<keyword evidence="4 11" id="KW-0812">Transmembrane</keyword>
<evidence type="ECO:0000259" key="12">
    <source>
        <dbReference type="Pfam" id="PF05609"/>
    </source>
</evidence>
<accession>A0ABD3WEY4</accession>
<keyword evidence="8" id="KW-0539">Nucleus</keyword>
<reference evidence="13 14" key="1">
    <citation type="submission" date="2024-11" db="EMBL/GenBank/DDBJ databases">
        <title>Chromosome-level genome assembly of the freshwater bivalve Anodonta woodiana.</title>
        <authorList>
            <person name="Chen X."/>
        </authorList>
    </citation>
    <scope>NUCLEOTIDE SEQUENCE [LARGE SCALE GENOMIC DNA]</scope>
    <source>
        <strain evidence="13">MN2024</strain>
        <tissue evidence="13">Gills</tissue>
    </source>
</reference>
<evidence type="ECO:0000256" key="8">
    <source>
        <dbReference type="ARBA" id="ARBA00023242"/>
    </source>
</evidence>
<comment type="similarity">
    <text evidence="2">Belongs to the TOR1AIP family.</text>
</comment>
<evidence type="ECO:0000313" key="14">
    <source>
        <dbReference type="Proteomes" id="UP001634394"/>
    </source>
</evidence>
<evidence type="ECO:0000256" key="2">
    <source>
        <dbReference type="ARBA" id="ARBA00007860"/>
    </source>
</evidence>
<evidence type="ECO:0000256" key="5">
    <source>
        <dbReference type="ARBA" id="ARBA00022989"/>
    </source>
</evidence>
<feature type="compositionally biased region" description="Basic residues" evidence="10">
    <location>
        <begin position="39"/>
        <end position="50"/>
    </location>
</feature>
<organism evidence="13 14">
    <name type="scientific">Sinanodonta woodiana</name>
    <name type="common">Chinese pond mussel</name>
    <name type="synonym">Anodonta woodiana</name>
    <dbReference type="NCBI Taxonomy" id="1069815"/>
    <lineage>
        <taxon>Eukaryota</taxon>
        <taxon>Metazoa</taxon>
        <taxon>Spiralia</taxon>
        <taxon>Lophotrochozoa</taxon>
        <taxon>Mollusca</taxon>
        <taxon>Bivalvia</taxon>
        <taxon>Autobranchia</taxon>
        <taxon>Heteroconchia</taxon>
        <taxon>Palaeoheterodonta</taxon>
        <taxon>Unionida</taxon>
        <taxon>Unionoidea</taxon>
        <taxon>Unionidae</taxon>
        <taxon>Unioninae</taxon>
        <taxon>Sinanodonta</taxon>
    </lineage>
</organism>
<keyword evidence="6 11" id="KW-0472">Membrane</keyword>
<evidence type="ECO:0000256" key="3">
    <source>
        <dbReference type="ARBA" id="ARBA00022553"/>
    </source>
</evidence>